<feature type="DNA-binding region" description="H-T-H motif" evidence="4">
    <location>
        <begin position="33"/>
        <end position="52"/>
    </location>
</feature>
<dbReference type="EMBL" id="CP041150">
    <property type="protein sequence ID" value="QDF69999.1"/>
    <property type="molecule type" value="Genomic_DNA"/>
</dbReference>
<reference evidence="6 12" key="1">
    <citation type="submission" date="2016-10" db="EMBL/GenBank/DDBJ databases">
        <title>Evaluation of Human, Animal and Environmental Mycobacterium chelonae Isolates by Core Genome Phylogenomic Analysis, Targeted Gene Comparison, and Anti-microbial Susceptibility Patterns: A Tale of Mistaken Identities.</title>
        <authorList>
            <person name="Fogelson S.B."/>
            <person name="Camus A.C."/>
            <person name="Lorenz W."/>
            <person name="Vasireddy R."/>
            <person name="Vasireddy S."/>
            <person name="Smith T."/>
            <person name="Brown-Elliott B.A."/>
            <person name="Wallace R.J.Jr."/>
            <person name="Hasan N.A."/>
            <person name="Reischl U."/>
            <person name="Sanchez S."/>
        </authorList>
    </citation>
    <scope>NUCLEOTIDE SEQUENCE [LARGE SCALE GENOMIC DNA]</scope>
    <source>
        <strain evidence="6 12">42895</strain>
    </source>
</reference>
<protein>
    <submittedName>
        <fullName evidence="7">TetR family transcriptional regulator</fullName>
    </submittedName>
</protein>
<feature type="domain" description="HTH tetR-type" evidence="5">
    <location>
        <begin position="10"/>
        <end position="70"/>
    </location>
</feature>
<dbReference type="PRINTS" id="PR00455">
    <property type="entry name" value="HTHTETR"/>
</dbReference>
<reference evidence="10 11" key="2">
    <citation type="submission" date="2016-10" db="EMBL/GenBank/DDBJ databases">
        <title>Evaluation of Human, Veterinary and Environmental Mycobacterium chelonae Isolates by Core Genome Phylogenomic Analysis, Targeted Gene Comparison, and Anti-microbial Susceptibility Patterns: A Tale of Mistaken Identities.</title>
        <authorList>
            <person name="Fogelson S.B."/>
            <person name="Camus A.C."/>
            <person name="Lorenz W."/>
            <person name="Vasireddy R."/>
            <person name="Vasireddy S."/>
            <person name="Smith T."/>
            <person name="Brown-Elliott B.A."/>
            <person name="Wallace R.J.Jr."/>
            <person name="Hasan N.A."/>
            <person name="Reischl U."/>
            <person name="Sanchez S."/>
        </authorList>
    </citation>
    <scope>NUCLEOTIDE SEQUENCE [LARGE SCALE GENOMIC DNA]</scope>
    <source>
        <strain evidence="7 11">15515</strain>
        <strain evidence="8 10">15518</strain>
    </source>
</reference>
<proteinExistence type="predicted"/>
<dbReference type="Gene3D" id="1.10.357.10">
    <property type="entry name" value="Tetracycline Repressor, domain 2"/>
    <property type="match status" value="1"/>
</dbReference>
<dbReference type="Gene3D" id="1.10.10.60">
    <property type="entry name" value="Homeodomain-like"/>
    <property type="match status" value="1"/>
</dbReference>
<dbReference type="InterPro" id="IPR001647">
    <property type="entry name" value="HTH_TetR"/>
</dbReference>
<evidence type="ECO:0000313" key="8">
    <source>
        <dbReference type="EMBL" id="OHU77789.1"/>
    </source>
</evidence>
<dbReference type="Pfam" id="PF21943">
    <property type="entry name" value="TetR_C_46"/>
    <property type="match status" value="1"/>
</dbReference>
<keyword evidence="1" id="KW-0805">Transcription regulation</keyword>
<keyword evidence="2 4" id="KW-0238">DNA-binding</keyword>
<name>A0A1S1KG48_MYCCH</name>
<evidence type="ECO:0000313" key="6">
    <source>
        <dbReference type="EMBL" id="OHT55350.1"/>
    </source>
</evidence>
<evidence type="ECO:0000313" key="12">
    <source>
        <dbReference type="Proteomes" id="UP000180113"/>
    </source>
</evidence>
<dbReference type="RefSeq" id="WP_030094876.1">
    <property type="nucleotide sequence ID" value="NZ_BSAK01000007.1"/>
</dbReference>
<evidence type="ECO:0000256" key="3">
    <source>
        <dbReference type="ARBA" id="ARBA00023163"/>
    </source>
</evidence>
<dbReference type="GO" id="GO:0003677">
    <property type="term" value="F:DNA binding"/>
    <property type="evidence" value="ECO:0007669"/>
    <property type="project" value="UniProtKB-UniRule"/>
</dbReference>
<keyword evidence="3" id="KW-0804">Transcription</keyword>
<evidence type="ECO:0000259" key="5">
    <source>
        <dbReference type="PROSITE" id="PS50977"/>
    </source>
</evidence>
<evidence type="ECO:0000313" key="9">
    <source>
        <dbReference type="EMBL" id="QDF69999.1"/>
    </source>
</evidence>
<evidence type="ECO:0000313" key="13">
    <source>
        <dbReference type="Proteomes" id="UP000317728"/>
    </source>
</evidence>
<evidence type="ECO:0000313" key="10">
    <source>
        <dbReference type="Proteomes" id="UP000179441"/>
    </source>
</evidence>
<gene>
    <name evidence="6" type="ORF">BKG62_04145</name>
    <name evidence="7" type="ORF">BKG82_05705</name>
    <name evidence="8" type="ORF">BKG84_04670</name>
    <name evidence="9" type="ORF">FJK96_07450</name>
</gene>
<dbReference type="Proteomes" id="UP000180043">
    <property type="component" value="Unassembled WGS sequence"/>
</dbReference>
<dbReference type="InterPro" id="IPR054129">
    <property type="entry name" value="DesT_TetR_C"/>
</dbReference>
<dbReference type="EMBL" id="MLIS01000001">
    <property type="protein sequence ID" value="OHU77789.1"/>
    <property type="molecule type" value="Genomic_DNA"/>
</dbReference>
<dbReference type="Proteomes" id="UP000317728">
    <property type="component" value="Chromosome"/>
</dbReference>
<dbReference type="PANTHER" id="PTHR47752">
    <property type="entry name" value="HTH-TYPE TRANSCRIPTIONAL REPRESSOR FABR"/>
    <property type="match status" value="1"/>
</dbReference>
<dbReference type="AlphaFoldDB" id="A0A1S1KG48"/>
<dbReference type="InterPro" id="IPR050692">
    <property type="entry name" value="HTH_transcr_repressor_FabR"/>
</dbReference>
<organism evidence="7 11">
    <name type="scientific">Mycobacteroides chelonae</name>
    <name type="common">Mycobacterium chelonae</name>
    <dbReference type="NCBI Taxonomy" id="1774"/>
    <lineage>
        <taxon>Bacteria</taxon>
        <taxon>Bacillati</taxon>
        <taxon>Actinomycetota</taxon>
        <taxon>Actinomycetes</taxon>
        <taxon>Mycobacteriales</taxon>
        <taxon>Mycobacteriaceae</taxon>
        <taxon>Mycobacteroides</taxon>
    </lineage>
</organism>
<evidence type="ECO:0000313" key="7">
    <source>
        <dbReference type="EMBL" id="OHU59998.1"/>
    </source>
</evidence>
<dbReference type="PROSITE" id="PS50977">
    <property type="entry name" value="HTH_TETR_2"/>
    <property type="match status" value="1"/>
</dbReference>
<sequence>MRHSRAEKKLHTRRALLDGTLDLLKVRGFAAVSLREVAKSAGLVPTAFYRHFESMEDLGTVLAEESVRALRDTFRQARREVGSDNPAKILGLMVDRVSEHANNFRFLVRERHGGSPQVRRAINNEMRMLTNDVVVELARNPATNHHTTEDLEIAAELIAGSILNTIGMLVDTDHPSDADAQAALNRALRQLDLVTSGLAHTGSVTTVIPKPTAAGAQDESSATTRVP</sequence>
<dbReference type="PANTHER" id="PTHR47752:SF1">
    <property type="entry name" value="HTH-TYPE TRANSCRIPTIONAL REPRESSOR FABR"/>
    <property type="match status" value="1"/>
</dbReference>
<evidence type="ECO:0000313" key="11">
    <source>
        <dbReference type="Proteomes" id="UP000180043"/>
    </source>
</evidence>
<dbReference type="InterPro" id="IPR009057">
    <property type="entry name" value="Homeodomain-like_sf"/>
</dbReference>
<evidence type="ECO:0000256" key="4">
    <source>
        <dbReference type="PROSITE-ProRule" id="PRU00335"/>
    </source>
</evidence>
<keyword evidence="10" id="KW-1185">Reference proteome</keyword>
<evidence type="ECO:0000256" key="1">
    <source>
        <dbReference type="ARBA" id="ARBA00023015"/>
    </source>
</evidence>
<dbReference type="Proteomes" id="UP000180113">
    <property type="component" value="Unassembled WGS sequence"/>
</dbReference>
<dbReference type="Proteomes" id="UP000179441">
    <property type="component" value="Unassembled WGS sequence"/>
</dbReference>
<dbReference type="EMBL" id="MLIQ01000011">
    <property type="protein sequence ID" value="OHU59998.1"/>
    <property type="molecule type" value="Genomic_DNA"/>
</dbReference>
<reference evidence="9 13" key="3">
    <citation type="submission" date="2019-06" db="EMBL/GenBank/DDBJ databases">
        <title>Whole geneome sequnce of Mycobacteroides chelonae M77 isolated from bovine milk from Meghalaya, India.</title>
        <authorList>
            <person name="Vise E."/>
            <person name="Das S."/>
            <person name="Garg A."/>
            <person name="Ghatak S."/>
            <person name="Shakuntala I."/>
            <person name="Milton A.A.P."/>
            <person name="Karam A."/>
            <person name="Sanjukta R."/>
            <person name="Puro K."/>
            <person name="Sen A."/>
        </authorList>
    </citation>
    <scope>NUCLEOTIDE SEQUENCE [LARGE SCALE GENOMIC DNA]</scope>
    <source>
        <strain evidence="9 13">M77</strain>
    </source>
</reference>
<dbReference type="SUPFAM" id="SSF46689">
    <property type="entry name" value="Homeodomain-like"/>
    <property type="match status" value="1"/>
</dbReference>
<dbReference type="EMBL" id="MLHW01000001">
    <property type="protein sequence ID" value="OHT55350.1"/>
    <property type="molecule type" value="Genomic_DNA"/>
</dbReference>
<evidence type="ECO:0000256" key="2">
    <source>
        <dbReference type="ARBA" id="ARBA00023125"/>
    </source>
</evidence>
<dbReference type="Pfam" id="PF00440">
    <property type="entry name" value="TetR_N"/>
    <property type="match status" value="1"/>
</dbReference>
<accession>A0A1S1KG48</accession>